<proteinExistence type="inferred from homology"/>
<comment type="cofactor">
    <cofactor evidence="10">
        <name>Mn(2+)</name>
        <dbReference type="ChEBI" id="CHEBI:29035"/>
    </cofactor>
    <text evidence="10">Binds 2 Mn(2+) ions per subunit in a binuclear metal center.</text>
</comment>
<feature type="binding site" evidence="10">
    <location>
        <position position="58"/>
    </location>
    <ligand>
        <name>Mn(2+)</name>
        <dbReference type="ChEBI" id="CHEBI:29035"/>
        <label>2</label>
    </ligand>
</feature>
<feature type="domain" description="Calcineurin-like phosphoesterase" evidence="11">
    <location>
        <begin position="21"/>
        <end position="216"/>
    </location>
</feature>
<dbReference type="InterPro" id="IPR029052">
    <property type="entry name" value="Metallo-depent_PP-like"/>
</dbReference>
<feature type="binding site" evidence="10">
    <location>
        <position position="97"/>
    </location>
    <ligand>
        <name>Mn(2+)</name>
        <dbReference type="ChEBI" id="CHEBI:29035"/>
        <label>2</label>
    </ligand>
</feature>
<feature type="binding site" evidence="10">
    <location>
        <position position="185"/>
    </location>
    <ligand>
        <name>substrate</name>
    </ligand>
</feature>
<evidence type="ECO:0000313" key="12">
    <source>
        <dbReference type="EMBL" id="MFC0348455.1"/>
    </source>
</evidence>
<keyword evidence="3 10" id="KW-0997">Cell inner membrane</keyword>
<reference evidence="12 13" key="1">
    <citation type="submission" date="2024-09" db="EMBL/GenBank/DDBJ databases">
        <authorList>
            <person name="Sun Q."/>
            <person name="Mori K."/>
        </authorList>
    </citation>
    <scope>NUCLEOTIDE SEQUENCE [LARGE SCALE GENOMIC DNA]</scope>
    <source>
        <strain evidence="12 13">CCM 8677</strain>
    </source>
</reference>
<evidence type="ECO:0000256" key="5">
    <source>
        <dbReference type="ARBA" id="ARBA00022723"/>
    </source>
</evidence>
<feature type="binding site" evidence="10">
    <location>
        <position position="215"/>
    </location>
    <ligand>
        <name>Mn(2+)</name>
        <dbReference type="ChEBI" id="CHEBI:29035"/>
        <label>1</label>
    </ligand>
</feature>
<feature type="binding site" evidence="10">
    <location>
        <position position="178"/>
    </location>
    <ligand>
        <name>substrate</name>
    </ligand>
</feature>
<evidence type="ECO:0000256" key="4">
    <source>
        <dbReference type="ARBA" id="ARBA00022556"/>
    </source>
</evidence>
<sequence>MPTLSDNINSNSKAQPKAVALFVSDVHLSDALPLTTATFLHFLSTQAIQAERLYLLGDLFEYWAGDDDSDAPYNQDIITALRAVSDAGVALYWMAGNRDFLVGESFAHQTSAQLLNDPHELHLAGQHLLISHGDALCTDDVSYMAFRAMVRNPAWQQQFLNKPLQERKAIILGMRQASNSEQRNKSMAIMDVNQNAVAQLCEQYQGANLIHGHTHRTATHHETHGLRYVLPDWDCDHGTKERGGYLRLEPSGKLQFIYL</sequence>
<dbReference type="NCBIfam" id="TIGR01854">
    <property type="entry name" value="lipid_A_lpxH"/>
    <property type="match status" value="1"/>
</dbReference>
<feature type="binding site" evidence="10">
    <location>
        <position position="58"/>
    </location>
    <ligand>
        <name>Mn(2+)</name>
        <dbReference type="ChEBI" id="CHEBI:29035"/>
        <label>1</label>
    </ligand>
</feature>
<dbReference type="CDD" id="cd07398">
    <property type="entry name" value="MPP_YbbF-LpxH"/>
    <property type="match status" value="1"/>
</dbReference>
<keyword evidence="6 10" id="KW-0378">Hydrolase</keyword>
<evidence type="ECO:0000256" key="6">
    <source>
        <dbReference type="ARBA" id="ARBA00022801"/>
    </source>
</evidence>
<evidence type="ECO:0000259" key="11">
    <source>
        <dbReference type="Pfam" id="PF00149"/>
    </source>
</evidence>
<keyword evidence="5 10" id="KW-0479">Metal-binding</keyword>
<keyword evidence="4 10" id="KW-0441">Lipid A biosynthesis</keyword>
<evidence type="ECO:0000256" key="10">
    <source>
        <dbReference type="HAMAP-Rule" id="MF_00575"/>
    </source>
</evidence>
<dbReference type="InterPro" id="IPR004843">
    <property type="entry name" value="Calcineurin-like_PHP"/>
</dbReference>
<dbReference type="Proteomes" id="UP001589844">
    <property type="component" value="Unassembled WGS sequence"/>
</dbReference>
<keyword evidence="1 10" id="KW-1003">Cell membrane</keyword>
<evidence type="ECO:0000256" key="3">
    <source>
        <dbReference type="ARBA" id="ARBA00022519"/>
    </source>
</evidence>
<evidence type="ECO:0000256" key="7">
    <source>
        <dbReference type="ARBA" id="ARBA00023098"/>
    </source>
</evidence>
<feature type="binding site" evidence="10">
    <location>
        <position position="27"/>
    </location>
    <ligand>
        <name>Mn(2+)</name>
        <dbReference type="ChEBI" id="CHEBI:29035"/>
        <label>1</label>
    </ligand>
</feature>
<keyword evidence="2 10" id="KW-0444">Lipid biosynthesis</keyword>
<dbReference type="HAMAP" id="MF_00575">
    <property type="entry name" value="LpxH"/>
    <property type="match status" value="1"/>
</dbReference>
<dbReference type="PANTHER" id="PTHR34990:SF1">
    <property type="entry name" value="UDP-2,3-DIACYLGLUCOSAMINE HYDROLASE"/>
    <property type="match status" value="1"/>
</dbReference>
<comment type="caution">
    <text evidence="12">The sequence shown here is derived from an EMBL/GenBank/DDBJ whole genome shotgun (WGS) entry which is preliminary data.</text>
</comment>
<keyword evidence="9 10" id="KW-0464">Manganese</keyword>
<dbReference type="EMBL" id="JBHLXJ010000002">
    <property type="protein sequence ID" value="MFC0348455.1"/>
    <property type="molecule type" value="Genomic_DNA"/>
</dbReference>
<keyword evidence="7 10" id="KW-0443">Lipid metabolism</keyword>
<dbReference type="PANTHER" id="PTHR34990">
    <property type="entry name" value="UDP-2,3-DIACYLGLUCOSAMINE HYDROLASE-RELATED"/>
    <property type="match status" value="1"/>
</dbReference>
<feature type="binding site" evidence="10">
    <location>
        <begin position="97"/>
        <end position="98"/>
    </location>
    <ligand>
        <name>substrate</name>
    </ligand>
</feature>
<comment type="function">
    <text evidence="10">Hydrolyzes the pyrophosphate bond of UDP-2,3-diacylglucosamine to yield 2,3-diacylglucosamine 1-phosphate (lipid X) and UMP by catalyzing the attack of water at the alpha-P atom. Involved in the biosynthesis of lipid A, a phosphorylated glycolipid that anchors the lipopolysaccharide to the outer membrane of the cell.</text>
</comment>
<dbReference type="NCBIfam" id="NF003743">
    <property type="entry name" value="PRK05340.1"/>
    <property type="match status" value="1"/>
</dbReference>
<feature type="binding site" evidence="10">
    <location>
        <position position="182"/>
    </location>
    <ligand>
        <name>substrate</name>
    </ligand>
</feature>
<dbReference type="EC" id="3.6.1.54" evidence="10"/>
<dbReference type="SUPFAM" id="SSF56300">
    <property type="entry name" value="Metallo-dependent phosphatases"/>
    <property type="match status" value="1"/>
</dbReference>
<evidence type="ECO:0000256" key="9">
    <source>
        <dbReference type="ARBA" id="ARBA00023211"/>
    </source>
</evidence>
<evidence type="ECO:0000313" key="13">
    <source>
        <dbReference type="Proteomes" id="UP001589844"/>
    </source>
</evidence>
<dbReference type="RefSeq" id="WP_390209513.1">
    <property type="nucleotide sequence ID" value="NZ_JBHLXJ010000002.1"/>
</dbReference>
<dbReference type="Pfam" id="PF00149">
    <property type="entry name" value="Metallophos"/>
    <property type="match status" value="1"/>
</dbReference>
<feature type="binding site" evidence="10">
    <location>
        <position position="213"/>
    </location>
    <ligand>
        <name>substrate</name>
    </ligand>
</feature>
<dbReference type="Gene3D" id="3.60.21.10">
    <property type="match status" value="1"/>
</dbReference>
<comment type="catalytic activity">
    <reaction evidence="10">
        <text>UDP-2-N,3-O-bis[(3R)-3-hydroxytetradecanoyl]-alpha-D-glucosamine + H2O = 2-N,3-O-bis[(3R)-3-hydroxytetradecanoyl]-alpha-D-glucosaminyl 1-phosphate + UMP + 2 H(+)</text>
        <dbReference type="Rhea" id="RHEA:25213"/>
        <dbReference type="ChEBI" id="CHEBI:15377"/>
        <dbReference type="ChEBI" id="CHEBI:15378"/>
        <dbReference type="ChEBI" id="CHEBI:57865"/>
        <dbReference type="ChEBI" id="CHEBI:57957"/>
        <dbReference type="ChEBI" id="CHEBI:78847"/>
        <dbReference type="EC" id="3.6.1.54"/>
    </reaction>
</comment>
<feature type="binding site" evidence="10">
    <location>
        <position position="132"/>
    </location>
    <ligand>
        <name>Mn(2+)</name>
        <dbReference type="ChEBI" id="CHEBI:29035"/>
        <label>2</label>
    </ligand>
</feature>
<evidence type="ECO:0000256" key="2">
    <source>
        <dbReference type="ARBA" id="ARBA00022516"/>
    </source>
</evidence>
<comment type="pathway">
    <text evidence="10">Glycolipid biosynthesis; lipid IV(A) biosynthesis; lipid IV(A) from (3R)-3-hydroxytetradecanoyl-[acyl-carrier-protein] and UDP-N-acetyl-alpha-D-glucosamine: step 4/6.</text>
</comment>
<dbReference type="GO" id="GO:0016787">
    <property type="term" value="F:hydrolase activity"/>
    <property type="evidence" value="ECO:0007669"/>
    <property type="project" value="UniProtKB-KW"/>
</dbReference>
<evidence type="ECO:0000256" key="1">
    <source>
        <dbReference type="ARBA" id="ARBA00022475"/>
    </source>
</evidence>
<keyword evidence="8 10" id="KW-0472">Membrane</keyword>
<dbReference type="InterPro" id="IPR010138">
    <property type="entry name" value="UDP-diacylglucosamine_Hdrlase"/>
</dbReference>
<keyword evidence="13" id="KW-1185">Reference proteome</keyword>
<comment type="similarity">
    <text evidence="10">Belongs to the LpxH family.</text>
</comment>
<organism evidence="12 13">
    <name type="scientific">Undibacterium danionis</name>
    <dbReference type="NCBI Taxonomy" id="1812100"/>
    <lineage>
        <taxon>Bacteria</taxon>
        <taxon>Pseudomonadati</taxon>
        <taxon>Pseudomonadota</taxon>
        <taxon>Betaproteobacteria</taxon>
        <taxon>Burkholderiales</taxon>
        <taxon>Oxalobacteraceae</taxon>
        <taxon>Undibacterium</taxon>
    </lineage>
</organism>
<evidence type="ECO:0000256" key="8">
    <source>
        <dbReference type="ARBA" id="ARBA00023136"/>
    </source>
</evidence>
<feature type="binding site" evidence="10">
    <location>
        <position position="213"/>
    </location>
    <ligand>
        <name>Mn(2+)</name>
        <dbReference type="ChEBI" id="CHEBI:29035"/>
        <label>2</label>
    </ligand>
</feature>
<name>A0ABV6I9F4_9BURK</name>
<accession>A0ABV6I9F4</accession>
<feature type="binding site" evidence="10">
    <location>
        <position position="140"/>
    </location>
    <ligand>
        <name>substrate</name>
    </ligand>
</feature>
<feature type="binding site" evidence="10">
    <location>
        <position position="25"/>
    </location>
    <ligand>
        <name>Mn(2+)</name>
        <dbReference type="ChEBI" id="CHEBI:29035"/>
        <label>1</label>
    </ligand>
</feature>
<protein>
    <recommendedName>
        <fullName evidence="10">UDP-2,3-diacylglucosamine hydrolase</fullName>
        <ecNumber evidence="10">3.6.1.54</ecNumber>
    </recommendedName>
    <alternativeName>
        <fullName evidence="10">UDP-2,3-diacylglucosamine diphosphatase</fullName>
    </alternativeName>
</protein>
<gene>
    <name evidence="10" type="primary">lpxH</name>
    <name evidence="12" type="ORF">ACFFJH_01450</name>
</gene>
<comment type="subcellular location">
    <subcellularLocation>
        <location evidence="10">Cell inner membrane</location>
        <topology evidence="10">Peripheral membrane protein</topology>
        <orientation evidence="10">Cytoplasmic side</orientation>
    </subcellularLocation>
</comment>
<dbReference type="InterPro" id="IPR043461">
    <property type="entry name" value="LpxH-like"/>
</dbReference>